<gene>
    <name evidence="3" type="ORF">MNEG_10660</name>
</gene>
<evidence type="ECO:0000256" key="1">
    <source>
        <dbReference type="SAM" id="MobiDB-lite"/>
    </source>
</evidence>
<feature type="region of interest" description="Disordered" evidence="1">
    <location>
        <begin position="163"/>
        <end position="186"/>
    </location>
</feature>
<dbReference type="KEGG" id="mng:MNEG_10660"/>
<dbReference type="OrthoDB" id="10566371at2759"/>
<protein>
    <submittedName>
        <fullName evidence="3">Uncharacterized protein</fullName>
    </submittedName>
</protein>
<sequence length="186" mass="18854">MRSGLALAALVAGLLLAQPSQARQLRQVGSAAPPGVTGLQGYGGSRGGFGFDNPQTFGTGLVRGAVVTSDVGAATSVGAIESDDTRGAQAAAYARGVGRATGQTALGLQVSFEKENQSQATAAGDAIRKNAGYQGTSFAGDIFAGDRFDDSAAGRAIRRTQADNAQLQARAGERTQRYGSNGPFDI</sequence>
<reference evidence="3 4" key="1">
    <citation type="journal article" date="2013" name="BMC Genomics">
        <title>Reconstruction of the lipid metabolism for the microalga Monoraphidium neglectum from its genome sequence reveals characteristics suitable for biofuel production.</title>
        <authorList>
            <person name="Bogen C."/>
            <person name="Al-Dilaimi A."/>
            <person name="Albersmeier A."/>
            <person name="Wichmann J."/>
            <person name="Grundmann M."/>
            <person name="Rupp O."/>
            <person name="Lauersen K.J."/>
            <person name="Blifernez-Klassen O."/>
            <person name="Kalinowski J."/>
            <person name="Goesmann A."/>
            <person name="Mussgnug J.H."/>
            <person name="Kruse O."/>
        </authorList>
    </citation>
    <scope>NUCLEOTIDE SEQUENCE [LARGE SCALE GENOMIC DNA]</scope>
    <source>
        <strain evidence="3 4">SAG 48.87</strain>
    </source>
</reference>
<evidence type="ECO:0000313" key="3">
    <source>
        <dbReference type="EMBL" id="KIY97303.1"/>
    </source>
</evidence>
<keyword evidence="2" id="KW-0732">Signal</keyword>
<dbReference type="Proteomes" id="UP000054498">
    <property type="component" value="Unassembled WGS sequence"/>
</dbReference>
<evidence type="ECO:0000313" key="4">
    <source>
        <dbReference type="Proteomes" id="UP000054498"/>
    </source>
</evidence>
<organism evidence="3 4">
    <name type="scientific">Monoraphidium neglectum</name>
    <dbReference type="NCBI Taxonomy" id="145388"/>
    <lineage>
        <taxon>Eukaryota</taxon>
        <taxon>Viridiplantae</taxon>
        <taxon>Chlorophyta</taxon>
        <taxon>core chlorophytes</taxon>
        <taxon>Chlorophyceae</taxon>
        <taxon>CS clade</taxon>
        <taxon>Sphaeropleales</taxon>
        <taxon>Selenastraceae</taxon>
        <taxon>Monoraphidium</taxon>
    </lineage>
</organism>
<keyword evidence="4" id="KW-1185">Reference proteome</keyword>
<dbReference type="RefSeq" id="XP_013896323.1">
    <property type="nucleotide sequence ID" value="XM_014040869.1"/>
</dbReference>
<dbReference type="EMBL" id="KK102627">
    <property type="protein sequence ID" value="KIY97303.1"/>
    <property type="molecule type" value="Genomic_DNA"/>
</dbReference>
<proteinExistence type="predicted"/>
<feature type="signal peptide" evidence="2">
    <location>
        <begin position="1"/>
        <end position="22"/>
    </location>
</feature>
<dbReference type="GeneID" id="25727845"/>
<dbReference type="AlphaFoldDB" id="A0A0D2KNS8"/>
<evidence type="ECO:0000256" key="2">
    <source>
        <dbReference type="SAM" id="SignalP"/>
    </source>
</evidence>
<feature type="chain" id="PRO_5002246343" evidence="2">
    <location>
        <begin position="23"/>
        <end position="186"/>
    </location>
</feature>
<name>A0A0D2KNS8_9CHLO</name>
<accession>A0A0D2KNS8</accession>